<dbReference type="Gene3D" id="1.10.510.10">
    <property type="entry name" value="Transferase(Phosphotransferase) domain 1"/>
    <property type="match status" value="1"/>
</dbReference>
<accession>A0A914GUL8</accession>
<proteinExistence type="predicted"/>
<evidence type="ECO:0000313" key="1">
    <source>
        <dbReference type="Proteomes" id="UP000887572"/>
    </source>
</evidence>
<name>A0A914GUL8_GLORO</name>
<organism evidence="1 2">
    <name type="scientific">Globodera rostochiensis</name>
    <name type="common">Golden nematode worm</name>
    <name type="synonym">Heterodera rostochiensis</name>
    <dbReference type="NCBI Taxonomy" id="31243"/>
    <lineage>
        <taxon>Eukaryota</taxon>
        <taxon>Metazoa</taxon>
        <taxon>Ecdysozoa</taxon>
        <taxon>Nematoda</taxon>
        <taxon>Chromadorea</taxon>
        <taxon>Rhabditida</taxon>
        <taxon>Tylenchina</taxon>
        <taxon>Tylenchomorpha</taxon>
        <taxon>Tylenchoidea</taxon>
        <taxon>Heteroderidae</taxon>
        <taxon>Heteroderinae</taxon>
        <taxon>Globodera</taxon>
    </lineage>
</organism>
<dbReference type="InterPro" id="IPR011009">
    <property type="entry name" value="Kinase-like_dom_sf"/>
</dbReference>
<dbReference type="Proteomes" id="UP000887572">
    <property type="component" value="Unplaced"/>
</dbReference>
<protein>
    <submittedName>
        <fullName evidence="2">Protein kinase domain-containing protein</fullName>
    </submittedName>
</protein>
<sequence length="208" mass="24389">MSGTPKETEKPYTTKTDIWSLGCILYAKGNIVSLMQKIRDAEYSTFPDRCCDFVNYIIQIFEFCFQKLSANVIEFLQNIRRLFKSELHTPRGDGLPKVLGCRFRLTEIARLELAFINSIEPVNFIIYFWTFSSAAIVPFKLNNNLTGERMELRRFDGGIWLLVRCSFKRNEDKWAEYEKVANYCRGIASLLTSKNFMNEPPEEERNWM</sequence>
<keyword evidence="1" id="KW-1185">Reference proteome</keyword>
<dbReference type="SUPFAM" id="SSF56112">
    <property type="entry name" value="Protein kinase-like (PK-like)"/>
    <property type="match status" value="1"/>
</dbReference>
<dbReference type="AlphaFoldDB" id="A0A914GUL8"/>
<evidence type="ECO:0000313" key="2">
    <source>
        <dbReference type="WBParaSite" id="Gr19_v10_g11483.t1"/>
    </source>
</evidence>
<reference evidence="2" key="1">
    <citation type="submission" date="2022-11" db="UniProtKB">
        <authorList>
            <consortium name="WormBaseParasite"/>
        </authorList>
    </citation>
    <scope>IDENTIFICATION</scope>
</reference>
<dbReference type="WBParaSite" id="Gr19_v10_g11483.t1">
    <property type="protein sequence ID" value="Gr19_v10_g11483.t1"/>
    <property type="gene ID" value="Gr19_v10_g11483"/>
</dbReference>